<dbReference type="Proteomes" id="UP000440096">
    <property type="component" value="Unassembled WGS sequence"/>
</dbReference>
<dbReference type="OrthoDB" id="3078176at2"/>
<dbReference type="EMBL" id="WMBA01000015">
    <property type="protein sequence ID" value="MTD54770.1"/>
    <property type="molecule type" value="Genomic_DNA"/>
</dbReference>
<proteinExistence type="predicted"/>
<dbReference type="AlphaFoldDB" id="A0A6N7Z3M2"/>
<feature type="transmembrane region" description="Helical" evidence="1">
    <location>
        <begin position="91"/>
        <end position="110"/>
    </location>
</feature>
<accession>A0A6N7Z3M2</accession>
<keyword evidence="1" id="KW-0472">Membrane</keyword>
<keyword evidence="1" id="KW-0812">Transmembrane</keyword>
<evidence type="ECO:0000313" key="3">
    <source>
        <dbReference type="Proteomes" id="UP000440096"/>
    </source>
</evidence>
<evidence type="ECO:0000313" key="2">
    <source>
        <dbReference type="EMBL" id="MTD54770.1"/>
    </source>
</evidence>
<gene>
    <name evidence="2" type="ORF">GKO32_12375</name>
</gene>
<feature type="transmembrane region" description="Helical" evidence="1">
    <location>
        <begin position="176"/>
        <end position="198"/>
    </location>
</feature>
<feature type="transmembrane region" description="Helical" evidence="1">
    <location>
        <begin position="68"/>
        <end position="85"/>
    </location>
</feature>
<reference evidence="2 3" key="1">
    <citation type="submission" date="2019-11" db="EMBL/GenBank/DDBJ databases">
        <title>Draft genome of Amycolatopsis RM579.</title>
        <authorList>
            <person name="Duangmal K."/>
            <person name="Mingma R."/>
        </authorList>
    </citation>
    <scope>NUCLEOTIDE SEQUENCE [LARGE SCALE GENOMIC DNA]</scope>
    <source>
        <strain evidence="2 3">RM579</strain>
    </source>
</reference>
<feature type="transmembrane region" description="Helical" evidence="1">
    <location>
        <begin position="131"/>
        <end position="156"/>
    </location>
</feature>
<protein>
    <submittedName>
        <fullName evidence="2">Uncharacterized protein</fullName>
    </submittedName>
</protein>
<evidence type="ECO:0000256" key="1">
    <source>
        <dbReference type="SAM" id="Phobius"/>
    </source>
</evidence>
<keyword evidence="3" id="KW-1185">Reference proteome</keyword>
<dbReference type="RefSeq" id="WP_154756988.1">
    <property type="nucleotide sequence ID" value="NZ_WMBA01000015.1"/>
</dbReference>
<comment type="caution">
    <text evidence="2">The sequence shown here is derived from an EMBL/GenBank/DDBJ whole genome shotgun (WGS) entry which is preliminary data.</text>
</comment>
<organism evidence="2 3">
    <name type="scientific">Amycolatopsis pithecellobii</name>
    <dbReference type="NCBI Taxonomy" id="664692"/>
    <lineage>
        <taxon>Bacteria</taxon>
        <taxon>Bacillati</taxon>
        <taxon>Actinomycetota</taxon>
        <taxon>Actinomycetes</taxon>
        <taxon>Pseudonocardiales</taxon>
        <taxon>Pseudonocardiaceae</taxon>
        <taxon>Amycolatopsis</taxon>
    </lineage>
</organism>
<name>A0A6N7Z3M2_9PSEU</name>
<keyword evidence="1" id="KW-1133">Transmembrane helix</keyword>
<sequence>MSTVPDTAVPQDDTTRYLCAAAHVDFRYADAAIREFVVEPTRPVPPSPGFQPANVLVEAIASRTRRKYRDGALAVLAGLFIWLAWGTWLLYGWLIVGVAAAIPSMLVAAGKSGTGTGTKLATAARTRKAGGVIAVIVGILLIGSLASGALQGAFGSSSRDRYYYDDVYPYEPPAQLWPYALIPLVLIGVVLILDRLFVWNVLRTRFGYGTRNRPPAGPTDAEEQLLAVSPRRFLGNLDRYRTPAPQTAGGAPLIVHRGYNPFVGAGLHREPWSMALPLEKLSQDTKPDGSPFDELTTISLYDRVREAMSALQASNALSPDQRLRSLKIIDAVYASASELIDHLPDSTTDLYLSHVDFPPNSTLPATEVAALRRQPREWARYYLCFQVETWDRDLVMSSFLHAAVDETTLYLEWTPCVLPPVREEYRAVDKLNSNIAVPLGQALLRWVKLPASILGRTVHTLGLIRPLRREREIINPDAYGTLRTLREMAAANEVPNYFQLVDIERYEKIMHSRLIPAISRILRDSGYSPATFERQAEMVVNNDVTIEHNFGAFNVGGKVSGDMSGATVRAGAEK</sequence>